<sequence length="426" mass="47980">MALLKKGLDLQQWVDSYTHWPNGLALLFQFGYTPTESCLTSACEADCEESVKLVISTQKYYLGPSELEVASNHHNSAVVELVVQALVDRRRRLQVLAETYLPDEVISQLGIRPDNLLSLQAYKVYQLLKTSSIDVDDVKEWYTWSVYDYVGTNLKLADHLWDAGFRDVDEVDDGNKTCLMKLWWNSPPCSLNVLLEKASWLINKGADIGLKRSGSRALHYLGQTVGKNLHFKESLEDFALEIDQLSERSKDLLFTILVENTRDCCCCPCSLKGCSGLTTLLNGLFRTWPEKGMGDLIQMLAIMIKSLIGSLGPEIQESLIYQLAPCVLRFITCQSLEISHTCVHGLSGGIDAEEIREIHDEEKLLILELDKLVVEFLSTSSRLGLSFLDFLTDYWSMEMDEALLSRGTPSEEDISQILETGVVLYK</sequence>
<dbReference type="RefSeq" id="XP_056762521.1">
    <property type="nucleotide sequence ID" value="XM_056913672.1"/>
</dbReference>
<evidence type="ECO:0000313" key="2">
    <source>
        <dbReference type="Proteomes" id="UP001213681"/>
    </source>
</evidence>
<dbReference type="Proteomes" id="UP001213681">
    <property type="component" value="Unassembled WGS sequence"/>
</dbReference>
<organism evidence="1 2">
    <name type="scientific">Penicillium daleae</name>
    <dbReference type="NCBI Taxonomy" id="63821"/>
    <lineage>
        <taxon>Eukaryota</taxon>
        <taxon>Fungi</taxon>
        <taxon>Dikarya</taxon>
        <taxon>Ascomycota</taxon>
        <taxon>Pezizomycotina</taxon>
        <taxon>Eurotiomycetes</taxon>
        <taxon>Eurotiomycetidae</taxon>
        <taxon>Eurotiales</taxon>
        <taxon>Aspergillaceae</taxon>
        <taxon>Penicillium</taxon>
    </lineage>
</organism>
<proteinExistence type="predicted"/>
<dbReference type="Gene3D" id="1.25.40.20">
    <property type="entry name" value="Ankyrin repeat-containing domain"/>
    <property type="match status" value="1"/>
</dbReference>
<dbReference type="EMBL" id="JAPVEA010000008">
    <property type="protein sequence ID" value="KAJ5439292.1"/>
    <property type="molecule type" value="Genomic_DNA"/>
</dbReference>
<reference evidence="1" key="2">
    <citation type="journal article" date="2023" name="IMA Fungus">
        <title>Comparative genomic study of the Penicillium genus elucidates a diverse pangenome and 15 lateral gene transfer events.</title>
        <authorList>
            <person name="Petersen C."/>
            <person name="Sorensen T."/>
            <person name="Nielsen M.R."/>
            <person name="Sondergaard T.E."/>
            <person name="Sorensen J.L."/>
            <person name="Fitzpatrick D.A."/>
            <person name="Frisvad J.C."/>
            <person name="Nielsen K.L."/>
        </authorList>
    </citation>
    <scope>NUCLEOTIDE SEQUENCE</scope>
    <source>
        <strain evidence="1">IBT 16125</strain>
    </source>
</reference>
<dbReference type="InterPro" id="IPR036770">
    <property type="entry name" value="Ankyrin_rpt-contain_sf"/>
</dbReference>
<accession>A0AAD6BZ14</accession>
<name>A0AAD6BZ14_9EURO</name>
<gene>
    <name evidence="1" type="ORF">N7458_010290</name>
</gene>
<comment type="caution">
    <text evidence="1">The sequence shown here is derived from an EMBL/GenBank/DDBJ whole genome shotgun (WGS) entry which is preliminary data.</text>
</comment>
<reference evidence="1" key="1">
    <citation type="submission" date="2022-12" db="EMBL/GenBank/DDBJ databases">
        <authorList>
            <person name="Petersen C."/>
        </authorList>
    </citation>
    <scope>NUCLEOTIDE SEQUENCE</scope>
    <source>
        <strain evidence="1">IBT 16125</strain>
    </source>
</reference>
<protein>
    <submittedName>
        <fullName evidence="1">Uncharacterized protein</fullName>
    </submittedName>
</protein>
<evidence type="ECO:0000313" key="1">
    <source>
        <dbReference type="EMBL" id="KAJ5439292.1"/>
    </source>
</evidence>
<dbReference type="AlphaFoldDB" id="A0AAD6BZ14"/>
<dbReference type="GeneID" id="81603915"/>
<keyword evidence="2" id="KW-1185">Reference proteome</keyword>